<dbReference type="RefSeq" id="WP_006394769.1">
    <property type="nucleotide sequence ID" value="NZ_CP014060.2"/>
</dbReference>
<protein>
    <recommendedName>
        <fullName evidence="4">DUF2946 domain-containing protein</fullName>
    </recommendedName>
</protein>
<evidence type="ECO:0000256" key="1">
    <source>
        <dbReference type="SAM" id="MobiDB-lite"/>
    </source>
</evidence>
<proteinExistence type="predicted"/>
<evidence type="ECO:0008006" key="4">
    <source>
        <dbReference type="Google" id="ProtNLM"/>
    </source>
</evidence>
<dbReference type="Proteomes" id="UP000060602">
    <property type="component" value="Chromosome"/>
</dbReference>
<gene>
    <name evidence="2" type="ORF">AL504_04845</name>
</gene>
<reference evidence="3" key="1">
    <citation type="submission" date="2015-12" db="EMBL/GenBank/DDBJ databases">
        <title>FDA dAtabase for Regulatory Grade micrObial Sequences (FDA-ARGOS): Supporting development and validation of Infectious Disease Dx tests.</title>
        <authorList>
            <person name="Case J."/>
            <person name="Tallon L."/>
            <person name="Sadzewicz L."/>
            <person name="Sengamalay N."/>
            <person name="Ott S."/>
            <person name="Godinez A."/>
            <person name="Nagaraj S."/>
            <person name="Nadendla S."/>
            <person name="Sichtig H."/>
        </authorList>
    </citation>
    <scope>NUCLEOTIDE SEQUENCE [LARGE SCALE GENOMIC DNA]</scope>
    <source>
        <strain evidence="3">FDAARGOS_147</strain>
    </source>
</reference>
<dbReference type="AlphaFoldDB" id="A0A109XVF7"/>
<evidence type="ECO:0000313" key="2">
    <source>
        <dbReference type="EMBL" id="AMG35423.1"/>
    </source>
</evidence>
<evidence type="ECO:0000313" key="3">
    <source>
        <dbReference type="Proteomes" id="UP000060602"/>
    </source>
</evidence>
<organism evidence="2 3">
    <name type="scientific">Alcaligenes xylosoxydans xylosoxydans</name>
    <name type="common">Achromobacter xylosoxidans</name>
    <dbReference type="NCBI Taxonomy" id="85698"/>
    <lineage>
        <taxon>Bacteria</taxon>
        <taxon>Pseudomonadati</taxon>
        <taxon>Pseudomonadota</taxon>
        <taxon>Betaproteobacteria</taxon>
        <taxon>Burkholderiales</taxon>
        <taxon>Alcaligenaceae</taxon>
        <taxon>Achromobacter</taxon>
    </lineage>
</organism>
<sequence>MPPANGPRPPSTQRLARWATLAWLCACLLLAPLGGVRHALSHLYGEPESSQDAAHTPDKLGHCDLCHIWDLLDATLPASFPVIDGSPPRLTPPPPSPRGTTLVTSPWFQSRAPPAAA</sequence>
<name>A0A109XVF7_ALCXX</name>
<accession>A0A109XVF7</accession>
<feature type="region of interest" description="Disordered" evidence="1">
    <location>
        <begin position="82"/>
        <end position="117"/>
    </location>
</feature>
<dbReference type="EMBL" id="CP014060">
    <property type="protein sequence ID" value="AMG35423.1"/>
    <property type="molecule type" value="Genomic_DNA"/>
</dbReference>